<keyword evidence="1" id="KW-0963">Cytoplasm</keyword>
<evidence type="ECO:0000256" key="4">
    <source>
        <dbReference type="ARBA" id="ARBA00023186"/>
    </source>
</evidence>
<dbReference type="GO" id="GO:0044183">
    <property type="term" value="F:protein folding chaperone"/>
    <property type="evidence" value="ECO:0007669"/>
    <property type="project" value="TreeGrafter"/>
</dbReference>
<keyword evidence="5" id="KW-0676">Redox-active center</keyword>
<accession>A0A840BG99</accession>
<dbReference type="Gene3D" id="1.10.287.480">
    <property type="entry name" value="helix hairpin bin"/>
    <property type="match status" value="1"/>
</dbReference>
<dbReference type="GO" id="GO:0005737">
    <property type="term" value="C:cytoplasm"/>
    <property type="evidence" value="ECO:0007669"/>
    <property type="project" value="InterPro"/>
</dbReference>
<dbReference type="GO" id="GO:0042026">
    <property type="term" value="P:protein refolding"/>
    <property type="evidence" value="ECO:0007669"/>
    <property type="project" value="TreeGrafter"/>
</dbReference>
<dbReference type="PANTHER" id="PTHR30111">
    <property type="entry name" value="33 KDA CHAPERONIN"/>
    <property type="match status" value="1"/>
</dbReference>
<dbReference type="SUPFAM" id="SSF64397">
    <property type="entry name" value="Hsp33 domain"/>
    <property type="match status" value="1"/>
</dbReference>
<evidence type="ECO:0000313" key="7">
    <source>
        <dbReference type="Proteomes" id="UP000561045"/>
    </source>
</evidence>
<comment type="caution">
    <text evidence="6">The sequence shown here is derived from an EMBL/GenBank/DDBJ whole genome shotgun (WGS) entry which is preliminary data.</text>
</comment>
<evidence type="ECO:0000256" key="2">
    <source>
        <dbReference type="ARBA" id="ARBA00022833"/>
    </source>
</evidence>
<dbReference type="InterPro" id="IPR000397">
    <property type="entry name" value="Heat_shock_Hsp33"/>
</dbReference>
<dbReference type="AlphaFoldDB" id="A0A840BG99"/>
<dbReference type="EMBL" id="JACIET010000001">
    <property type="protein sequence ID" value="MBB4010698.1"/>
    <property type="molecule type" value="Genomic_DNA"/>
</dbReference>
<reference evidence="6 7" key="1">
    <citation type="submission" date="2020-08" db="EMBL/GenBank/DDBJ databases">
        <title>Genomic Encyclopedia of Type Strains, Phase IV (KMG-IV): sequencing the most valuable type-strain genomes for metagenomic binning, comparative biology and taxonomic classification.</title>
        <authorList>
            <person name="Goeker M."/>
        </authorList>
    </citation>
    <scope>NUCLEOTIDE SEQUENCE [LARGE SCALE GENOMIC DNA]</scope>
    <source>
        <strain evidence="6 7">DSM 106739</strain>
    </source>
</reference>
<dbReference type="PANTHER" id="PTHR30111:SF1">
    <property type="entry name" value="33 KDA CHAPERONIN"/>
    <property type="match status" value="1"/>
</dbReference>
<dbReference type="GO" id="GO:0051082">
    <property type="term" value="F:unfolded protein binding"/>
    <property type="evidence" value="ECO:0007669"/>
    <property type="project" value="InterPro"/>
</dbReference>
<keyword evidence="3" id="KW-1015">Disulfide bond</keyword>
<keyword evidence="4" id="KW-0143">Chaperone</keyword>
<dbReference type="Gene3D" id="3.55.30.10">
    <property type="entry name" value="Hsp33 domain"/>
    <property type="match status" value="1"/>
</dbReference>
<gene>
    <name evidence="6" type="ORF">GGR36_000006</name>
</gene>
<evidence type="ECO:0000256" key="3">
    <source>
        <dbReference type="ARBA" id="ARBA00023157"/>
    </source>
</evidence>
<evidence type="ECO:0000256" key="1">
    <source>
        <dbReference type="ARBA" id="ARBA00022490"/>
    </source>
</evidence>
<protein>
    <submittedName>
        <fullName evidence="6">Molecular chaperone Hsp33</fullName>
    </submittedName>
</protein>
<dbReference type="Proteomes" id="UP000561045">
    <property type="component" value="Unassembled WGS sequence"/>
</dbReference>
<dbReference type="RefSeq" id="WP_183630555.1">
    <property type="nucleotide sequence ID" value="NZ_BAABLE010000011.1"/>
</dbReference>
<name>A0A840BG99_9RHOO</name>
<evidence type="ECO:0000313" key="6">
    <source>
        <dbReference type="EMBL" id="MBB4010698.1"/>
    </source>
</evidence>
<dbReference type="InterPro" id="IPR023212">
    <property type="entry name" value="Hsp33_helix_hairpin_bin_dom_sf"/>
</dbReference>
<dbReference type="InterPro" id="IPR016154">
    <property type="entry name" value="Heat_shock_Hsp33_C"/>
</dbReference>
<evidence type="ECO:0000256" key="5">
    <source>
        <dbReference type="ARBA" id="ARBA00023284"/>
    </source>
</evidence>
<dbReference type="InterPro" id="IPR016153">
    <property type="entry name" value="Heat_shock_Hsp33_N"/>
</dbReference>
<dbReference type="Pfam" id="PF01430">
    <property type="entry name" value="HSP33"/>
    <property type="match status" value="1"/>
</dbReference>
<sequence length="283" mass="31164">MDIVQRFIFEELDVRGALVQLGPVWKQIKRDRDYPAAVETLLGEMAAVTTIIAANLKTPGRITFQLSGHGAVPLLVIDCSETLNLRGFAKSEGPIVGRSVGELLGDGRLLLSLDTKNAPQPYQSYVPLEGETIAEVFEHYLRQSEQAPAALFLAADGDNAAGLFLQKLPAADEKDPDGWRRVAGLAQTVTPGELLSLEAPVLLQRLFHEETLRLFEARTVSHDFLPDWEKVRATLRALGSAEIEAILAEHGEVVVRDDLSNHEYRFDADQARAIFKSPPPTLH</sequence>
<proteinExistence type="predicted"/>
<dbReference type="SUPFAM" id="SSF118352">
    <property type="entry name" value="HSP33 redox switch-like"/>
    <property type="match status" value="1"/>
</dbReference>
<dbReference type="PIRSF" id="PIRSF005261">
    <property type="entry name" value="Heat_shock_Hsp33"/>
    <property type="match status" value="1"/>
</dbReference>
<dbReference type="CDD" id="cd00498">
    <property type="entry name" value="Hsp33"/>
    <property type="match status" value="1"/>
</dbReference>
<keyword evidence="2" id="KW-0862">Zinc</keyword>
<keyword evidence="7" id="KW-1185">Reference proteome</keyword>
<organism evidence="6 7">
    <name type="scientific">Niveibacterium umoris</name>
    <dbReference type="NCBI Taxonomy" id="1193620"/>
    <lineage>
        <taxon>Bacteria</taxon>
        <taxon>Pseudomonadati</taxon>
        <taxon>Pseudomonadota</taxon>
        <taxon>Betaproteobacteria</taxon>
        <taxon>Rhodocyclales</taxon>
        <taxon>Rhodocyclaceae</taxon>
        <taxon>Niveibacterium</taxon>
    </lineage>
</organism>
<dbReference type="Gene3D" id="3.90.1280.10">
    <property type="entry name" value="HSP33 redox switch-like"/>
    <property type="match status" value="1"/>
</dbReference>